<evidence type="ECO:0000313" key="10">
    <source>
        <dbReference type="EMBL" id="MCT2592751.1"/>
    </source>
</evidence>
<proteinExistence type="inferred from homology"/>
<evidence type="ECO:0000256" key="6">
    <source>
        <dbReference type="ARBA" id="ARBA00022842"/>
    </source>
</evidence>
<dbReference type="InterPro" id="IPR050556">
    <property type="entry name" value="Type_II_TA_system_RNase"/>
</dbReference>
<keyword evidence="3 8" id="KW-0540">Nuclease</keyword>
<dbReference type="Proteomes" id="UP001156389">
    <property type="component" value="Unassembled WGS sequence"/>
</dbReference>
<gene>
    <name evidence="8" type="primary">vapC</name>
    <name evidence="10" type="ORF">LHJ74_23035</name>
</gene>
<comment type="similarity">
    <text evidence="7 8">Belongs to the PINc/VapC protein family.</text>
</comment>
<organism evidence="10 11">
    <name type="scientific">Streptomyces gossypii</name>
    <dbReference type="NCBI Taxonomy" id="2883101"/>
    <lineage>
        <taxon>Bacteria</taxon>
        <taxon>Bacillati</taxon>
        <taxon>Actinomycetota</taxon>
        <taxon>Actinomycetes</taxon>
        <taxon>Kitasatosporales</taxon>
        <taxon>Streptomycetaceae</taxon>
        <taxon>Streptomyces</taxon>
    </lineage>
</organism>
<evidence type="ECO:0000256" key="5">
    <source>
        <dbReference type="ARBA" id="ARBA00022801"/>
    </source>
</evidence>
<comment type="caution">
    <text evidence="10">The sequence shown here is derived from an EMBL/GenBank/DDBJ whole genome shotgun (WGS) entry which is preliminary data.</text>
</comment>
<reference evidence="10 11" key="1">
    <citation type="submission" date="2021-10" db="EMBL/GenBank/DDBJ databases">
        <title>Streptomyces gossypii sp. nov., isolated from soil collected from cotton field.</title>
        <authorList>
            <person name="Ge X."/>
            <person name="Chen X."/>
            <person name="Liu W."/>
        </authorList>
    </citation>
    <scope>NUCLEOTIDE SEQUENCE [LARGE SCALE GENOMIC DNA]</scope>
    <source>
        <strain evidence="10 11">N2-109</strain>
    </source>
</reference>
<dbReference type="EC" id="3.1.-.-" evidence="8"/>
<evidence type="ECO:0000256" key="2">
    <source>
        <dbReference type="ARBA" id="ARBA00022649"/>
    </source>
</evidence>
<keyword evidence="11" id="KW-1185">Reference proteome</keyword>
<keyword evidence="6 8" id="KW-0460">Magnesium</keyword>
<sequence length="139" mass="15111">MAVATHLVDKSVWARARQPAVRSALLPLLDRGQLATCAMIDLELLYSSRSATDHARGRALRSGFDWLPLTDEVGTRAVKVQSLLARKGHHRAASLADLLIAATAERHGVTVLHYNVDFDTIAAVTRQPVQWVVPPGTAD</sequence>
<keyword evidence="8" id="KW-0800">Toxin</keyword>
<feature type="binding site" evidence="8">
    <location>
        <position position="97"/>
    </location>
    <ligand>
        <name>Mg(2+)</name>
        <dbReference type="ChEBI" id="CHEBI:18420"/>
    </ligand>
</feature>
<dbReference type="HAMAP" id="MF_00265">
    <property type="entry name" value="VapC_Nob1"/>
    <property type="match status" value="1"/>
</dbReference>
<dbReference type="InterPro" id="IPR029060">
    <property type="entry name" value="PIN-like_dom_sf"/>
</dbReference>
<evidence type="ECO:0000256" key="4">
    <source>
        <dbReference type="ARBA" id="ARBA00022723"/>
    </source>
</evidence>
<keyword evidence="2 8" id="KW-1277">Toxin-antitoxin system</keyword>
<dbReference type="EMBL" id="JAJAGO010000011">
    <property type="protein sequence ID" value="MCT2592751.1"/>
    <property type="molecule type" value="Genomic_DNA"/>
</dbReference>
<dbReference type="RefSeq" id="WP_260220270.1">
    <property type="nucleotide sequence ID" value="NZ_JAJAGO010000011.1"/>
</dbReference>
<dbReference type="PANTHER" id="PTHR33653:SF1">
    <property type="entry name" value="RIBONUCLEASE VAPC2"/>
    <property type="match status" value="1"/>
</dbReference>
<dbReference type="InterPro" id="IPR022907">
    <property type="entry name" value="VapC_family"/>
</dbReference>
<comment type="function">
    <text evidence="8">Toxic component of a toxin-antitoxin (TA) system. An RNase.</text>
</comment>
<comment type="cofactor">
    <cofactor evidence="1 8">
        <name>Mg(2+)</name>
        <dbReference type="ChEBI" id="CHEBI:18420"/>
    </cofactor>
</comment>
<evidence type="ECO:0000313" key="11">
    <source>
        <dbReference type="Proteomes" id="UP001156389"/>
    </source>
</evidence>
<evidence type="ECO:0000256" key="1">
    <source>
        <dbReference type="ARBA" id="ARBA00001946"/>
    </source>
</evidence>
<keyword evidence="5 8" id="KW-0378">Hydrolase</keyword>
<dbReference type="Gene3D" id="3.40.50.1010">
    <property type="entry name" value="5'-nuclease"/>
    <property type="match status" value="1"/>
</dbReference>
<name>A0ABT2JYE9_9ACTN</name>
<evidence type="ECO:0000256" key="7">
    <source>
        <dbReference type="ARBA" id="ARBA00038093"/>
    </source>
</evidence>
<dbReference type="SUPFAM" id="SSF88723">
    <property type="entry name" value="PIN domain-like"/>
    <property type="match status" value="1"/>
</dbReference>
<accession>A0ABT2JYE9</accession>
<dbReference type="Pfam" id="PF01850">
    <property type="entry name" value="PIN"/>
    <property type="match status" value="1"/>
</dbReference>
<dbReference type="PANTHER" id="PTHR33653">
    <property type="entry name" value="RIBONUCLEASE VAPC2"/>
    <property type="match status" value="1"/>
</dbReference>
<dbReference type="InterPro" id="IPR002716">
    <property type="entry name" value="PIN_dom"/>
</dbReference>
<evidence type="ECO:0000259" key="9">
    <source>
        <dbReference type="Pfam" id="PF01850"/>
    </source>
</evidence>
<feature type="binding site" evidence="8">
    <location>
        <position position="9"/>
    </location>
    <ligand>
        <name>Mg(2+)</name>
        <dbReference type="ChEBI" id="CHEBI:18420"/>
    </ligand>
</feature>
<keyword evidence="4 8" id="KW-0479">Metal-binding</keyword>
<evidence type="ECO:0000256" key="8">
    <source>
        <dbReference type="HAMAP-Rule" id="MF_00265"/>
    </source>
</evidence>
<feature type="domain" description="PIN" evidence="9">
    <location>
        <begin position="7"/>
        <end position="122"/>
    </location>
</feature>
<protein>
    <recommendedName>
        <fullName evidence="8">Ribonuclease VapC</fullName>
        <shortName evidence="8">RNase VapC</shortName>
        <ecNumber evidence="8">3.1.-.-</ecNumber>
    </recommendedName>
    <alternativeName>
        <fullName evidence="8">Toxin VapC</fullName>
    </alternativeName>
</protein>
<evidence type="ECO:0000256" key="3">
    <source>
        <dbReference type="ARBA" id="ARBA00022722"/>
    </source>
</evidence>
<dbReference type="CDD" id="cd18755">
    <property type="entry name" value="PIN_MtVapC3_VapC21-like"/>
    <property type="match status" value="1"/>
</dbReference>